<proteinExistence type="predicted"/>
<dbReference type="KEGG" id="ath:AT2G18938"/>
<evidence type="ECO:0000313" key="2">
    <source>
        <dbReference type="Araport" id="AT2G18938"/>
    </source>
</evidence>
<dbReference type="TAIR" id="AT2G18938"/>
<evidence type="ECO:0000256" key="1">
    <source>
        <dbReference type="SAM" id="Phobius"/>
    </source>
</evidence>
<accession>B3H592</accession>
<dbReference type="RefSeq" id="NP_001118344.1">
    <property type="nucleotide sequence ID" value="NM_001124872.2"/>
</dbReference>
<dbReference type="GeneID" id="6241182"/>
<evidence type="ECO:0000313" key="3">
    <source>
        <dbReference type="EMBL" id="AEC06829.1"/>
    </source>
</evidence>
<keyword evidence="1" id="KW-1133">Transmembrane helix</keyword>
<keyword evidence="1" id="KW-0472">Membrane</keyword>
<reference evidence="4" key="2">
    <citation type="journal article" date="2017" name="Plant J.">
        <title>Araport11: a complete reannotation of the Arabidopsis thaliana reference genome.</title>
        <authorList>
            <person name="Cheng C.Y."/>
            <person name="Krishnakumar V."/>
            <person name="Chan A.P."/>
            <person name="Thibaud-Nissen F."/>
            <person name="Schobel S."/>
            <person name="Town C.D."/>
        </authorList>
    </citation>
    <scope>GENOME REANNOTATION</scope>
    <source>
        <strain evidence="4">cv. Columbia</strain>
    </source>
</reference>
<dbReference type="Proteomes" id="UP000006548">
    <property type="component" value="Chromosome 2"/>
</dbReference>
<evidence type="ECO:0000313" key="4">
    <source>
        <dbReference type="Proteomes" id="UP000006548"/>
    </source>
</evidence>
<dbReference type="HOGENOM" id="CLU_2041255_0_0_1"/>
<dbReference type="EMBL" id="CP002685">
    <property type="protein sequence ID" value="AEC06829.1"/>
    <property type="molecule type" value="Genomic_DNA"/>
</dbReference>
<dbReference type="AlphaFoldDB" id="B3H592"/>
<reference evidence="3 4" key="1">
    <citation type="journal article" date="1999" name="Nature">
        <title>Sequence and analysis of chromosome 2 of the plant Arabidopsis thaliana.</title>
        <authorList>
            <person name="Lin X."/>
            <person name="Kaul S."/>
            <person name="Rounsley S."/>
            <person name="Shea T.P."/>
            <person name="Benito M.I."/>
            <person name="Town C.D."/>
            <person name="Fujii C.Y."/>
            <person name="Mason T."/>
            <person name="Bowman C.L."/>
            <person name="Barnstead M."/>
            <person name="Feldblyum T.V."/>
            <person name="Buell C.R."/>
            <person name="Ketchum K.A."/>
            <person name="Lee J."/>
            <person name="Ronning C.M."/>
            <person name="Koo H.L."/>
            <person name="Moffat K.S."/>
            <person name="Cronin L.A."/>
            <person name="Shen M."/>
            <person name="Pai G."/>
            <person name="Van Aken S."/>
            <person name="Umayam L."/>
            <person name="Tallon L.J."/>
            <person name="Gill J.E."/>
            <person name="Adams M.D."/>
            <person name="Carrera A.J."/>
            <person name="Creasy T.H."/>
            <person name="Goodman H.M."/>
            <person name="Somerville C.R."/>
            <person name="Copenhaver G.P."/>
            <person name="Preuss D."/>
            <person name="Nierman W.C."/>
            <person name="White O."/>
            <person name="Eisen J.A."/>
            <person name="Salzberg S.L."/>
            <person name="Fraser C.M."/>
            <person name="Venter J.C."/>
        </authorList>
    </citation>
    <scope>NUCLEOTIDE SEQUENCE [LARGE SCALE GENOMIC DNA]</scope>
    <source>
        <strain evidence="4">cv. Columbia</strain>
    </source>
</reference>
<feature type="transmembrane region" description="Helical" evidence="1">
    <location>
        <begin position="29"/>
        <end position="59"/>
    </location>
</feature>
<sequence>MVSKSSGLTLPDFSIHLGSSSPLRTYKSFLIFFFFLFFFFDLGSKLTFDFFFFFLFFFFDLGSKLVDLQETFGFVSRINFAITKRREQSSSIMNSAQLKLVTNPFKLTAKSSSQFQICLPF</sequence>
<dbReference type="InParanoid" id="B3H592"/>
<name>B3H592_ARATH</name>
<keyword evidence="4" id="KW-1185">Reference proteome</keyword>
<gene>
    <name evidence="2 3" type="ordered locus">At2g18938</name>
</gene>
<dbReference type="Araport" id="AT2G18938"/>
<dbReference type="ExpressionAtlas" id="B3H592">
    <property type="expression patterns" value="baseline and differential"/>
</dbReference>
<keyword evidence="1 3" id="KW-0812">Transmembrane</keyword>
<organism evidence="3 4">
    <name type="scientific">Arabidopsis thaliana</name>
    <name type="common">Mouse-ear cress</name>
    <dbReference type="NCBI Taxonomy" id="3702"/>
    <lineage>
        <taxon>Eukaryota</taxon>
        <taxon>Viridiplantae</taxon>
        <taxon>Streptophyta</taxon>
        <taxon>Embryophyta</taxon>
        <taxon>Tracheophyta</taxon>
        <taxon>Spermatophyta</taxon>
        <taxon>Magnoliopsida</taxon>
        <taxon>eudicotyledons</taxon>
        <taxon>Gunneridae</taxon>
        <taxon>Pentapetalae</taxon>
        <taxon>rosids</taxon>
        <taxon>malvids</taxon>
        <taxon>Brassicales</taxon>
        <taxon>Brassicaceae</taxon>
        <taxon>Camelineae</taxon>
        <taxon>Arabidopsis</taxon>
    </lineage>
</organism>
<dbReference type="PaxDb" id="3702-AT2G18938.1"/>
<protein>
    <submittedName>
        <fullName evidence="3">Transmembrane protein</fullName>
    </submittedName>
</protein>